<sequence>MPTKKLAPSSLHSLADLLPTTGRFTVAVRLGPESLREARANDGPRRAHLRNVPPAFVSGALAADGTTKALAALAEARAASSAAHDALRTATSARAALPGDSTPGEVEEAEVAKRDATRALAAAQRVTTAAEVAAVTAIYDVPEDLAARRREAYATARTVAVLQAREALVSLTESLSMIAADDYVNPASDASRVILADRPAGSEHLHAITEFVAGLKTEDEEEAR</sequence>
<protein>
    <submittedName>
        <fullName evidence="1">Uncharacterized protein</fullName>
    </submittedName>
</protein>
<evidence type="ECO:0000313" key="1">
    <source>
        <dbReference type="EMBL" id="PFG44153.1"/>
    </source>
</evidence>
<name>A0A2A9EZH6_9MICO</name>
<accession>A0A2A9EZH6</accession>
<dbReference type="AlphaFoldDB" id="A0A2A9EZH6"/>
<evidence type="ECO:0000313" key="2">
    <source>
        <dbReference type="Proteomes" id="UP000224130"/>
    </source>
</evidence>
<comment type="caution">
    <text evidence="1">The sequence shown here is derived from an EMBL/GenBank/DDBJ whole genome shotgun (WGS) entry which is preliminary data.</text>
</comment>
<gene>
    <name evidence="1" type="ORF">ATJ88_2871</name>
</gene>
<reference evidence="1 2" key="1">
    <citation type="submission" date="2017-10" db="EMBL/GenBank/DDBJ databases">
        <title>Sequencing the genomes of 1000 actinobacteria strains.</title>
        <authorList>
            <person name="Klenk H.-P."/>
        </authorList>
    </citation>
    <scope>NUCLEOTIDE SEQUENCE [LARGE SCALE GENOMIC DNA]</scope>
    <source>
        <strain evidence="1 2">DSM 21863</strain>
    </source>
</reference>
<dbReference type="RefSeq" id="WP_098464399.1">
    <property type="nucleotide sequence ID" value="NZ_PDJJ01000001.1"/>
</dbReference>
<dbReference type="EMBL" id="PDJJ01000001">
    <property type="protein sequence ID" value="PFG44153.1"/>
    <property type="molecule type" value="Genomic_DNA"/>
</dbReference>
<proteinExistence type="predicted"/>
<keyword evidence="2" id="KW-1185">Reference proteome</keyword>
<organism evidence="1 2">
    <name type="scientific">Isoptericola jiangsuensis</name>
    <dbReference type="NCBI Taxonomy" id="548579"/>
    <lineage>
        <taxon>Bacteria</taxon>
        <taxon>Bacillati</taxon>
        <taxon>Actinomycetota</taxon>
        <taxon>Actinomycetes</taxon>
        <taxon>Micrococcales</taxon>
        <taxon>Promicromonosporaceae</taxon>
        <taxon>Isoptericola</taxon>
    </lineage>
</organism>
<dbReference type="Proteomes" id="UP000224130">
    <property type="component" value="Unassembled WGS sequence"/>
</dbReference>